<evidence type="ECO:0000256" key="2">
    <source>
        <dbReference type="ARBA" id="ARBA00009142"/>
    </source>
</evidence>
<dbReference type="EMBL" id="FOFP01000010">
    <property type="protein sequence ID" value="SEQ81999.1"/>
    <property type="molecule type" value="Genomic_DNA"/>
</dbReference>
<evidence type="ECO:0000256" key="7">
    <source>
        <dbReference type="ARBA" id="ARBA00023136"/>
    </source>
</evidence>
<keyword evidence="4 8" id="KW-1003">Cell membrane</keyword>
<feature type="transmembrane region" description="Helical" evidence="8">
    <location>
        <begin position="215"/>
        <end position="234"/>
    </location>
</feature>
<comment type="subcellular location">
    <subcellularLocation>
        <location evidence="1 8">Cell membrane</location>
        <topology evidence="1 8">Multi-pass membrane protein</topology>
    </subcellularLocation>
</comment>
<accession>A0ABY1BGL0</accession>
<proteinExistence type="inferred from homology"/>
<dbReference type="InterPro" id="IPR052017">
    <property type="entry name" value="TSUP"/>
</dbReference>
<reference evidence="9 10" key="1">
    <citation type="submission" date="2016-10" db="EMBL/GenBank/DDBJ databases">
        <authorList>
            <person name="Varghese N."/>
            <person name="Submissions S."/>
        </authorList>
    </citation>
    <scope>NUCLEOTIDE SEQUENCE [LARGE SCALE GENOMIC DNA]</scope>
    <source>
        <strain evidence="9 10">CIP 109853</strain>
    </source>
</reference>
<comment type="similarity">
    <text evidence="2 8">Belongs to the 4-toluene sulfonate uptake permease (TSUP) (TC 2.A.102) family.</text>
</comment>
<dbReference type="RefSeq" id="WP_069519619.1">
    <property type="nucleotide sequence ID" value="NZ_FOFP01000010.1"/>
</dbReference>
<evidence type="ECO:0000313" key="10">
    <source>
        <dbReference type="Proteomes" id="UP000198512"/>
    </source>
</evidence>
<feature type="transmembrane region" description="Helical" evidence="8">
    <location>
        <begin position="190"/>
        <end position="209"/>
    </location>
</feature>
<evidence type="ECO:0000313" key="9">
    <source>
        <dbReference type="EMBL" id="SEQ81999.1"/>
    </source>
</evidence>
<feature type="transmembrane region" description="Helical" evidence="8">
    <location>
        <begin position="38"/>
        <end position="57"/>
    </location>
</feature>
<dbReference type="Proteomes" id="UP000198512">
    <property type="component" value="Unassembled WGS sequence"/>
</dbReference>
<gene>
    <name evidence="9" type="ORF">SAMN05216600_11090</name>
</gene>
<dbReference type="InterPro" id="IPR002781">
    <property type="entry name" value="TM_pro_TauE-like"/>
</dbReference>
<evidence type="ECO:0000256" key="6">
    <source>
        <dbReference type="ARBA" id="ARBA00022989"/>
    </source>
</evidence>
<feature type="transmembrane region" description="Helical" evidence="8">
    <location>
        <begin position="12"/>
        <end position="32"/>
    </location>
</feature>
<protein>
    <recommendedName>
        <fullName evidence="8">Probable membrane transporter protein</fullName>
    </recommendedName>
</protein>
<keyword evidence="3" id="KW-0813">Transport</keyword>
<dbReference type="Pfam" id="PF01925">
    <property type="entry name" value="TauE"/>
    <property type="match status" value="1"/>
</dbReference>
<dbReference type="PANTHER" id="PTHR30269:SF37">
    <property type="entry name" value="MEMBRANE TRANSPORTER PROTEIN"/>
    <property type="match status" value="1"/>
</dbReference>
<evidence type="ECO:0000256" key="8">
    <source>
        <dbReference type="RuleBase" id="RU363041"/>
    </source>
</evidence>
<dbReference type="PANTHER" id="PTHR30269">
    <property type="entry name" value="TRANSMEMBRANE PROTEIN YFCA"/>
    <property type="match status" value="1"/>
</dbReference>
<evidence type="ECO:0000256" key="4">
    <source>
        <dbReference type="ARBA" id="ARBA00022475"/>
    </source>
</evidence>
<feature type="transmembrane region" description="Helical" evidence="8">
    <location>
        <begin position="64"/>
        <end position="83"/>
    </location>
</feature>
<comment type="caution">
    <text evidence="9">The sequence shown here is derived from an EMBL/GenBank/DDBJ whole genome shotgun (WGS) entry which is preliminary data.</text>
</comment>
<sequence length="240" mass="25190">MFAVMACVAGLVRGYSGFGFAIILALGLLLYLPPTLAIPVTLMLDLLCSISLLPSALRQFDRPVTTCLVGGMLLAVLPGAWLLSWVSGAWLTPLIALLCLFGGVAVLWQPAPQRIKPSRRPVAVLAGLVSGLATSLASAGGPPLMLYLVRSGVLPQQMRGTAILFFLASSACALLGLWAFGVLQSEHGRLVGQLLVPALLGNLLGQWAHRRWPPGSVRVLVGGLLVLLSALTLWRSVVGG</sequence>
<name>A0ABY1BGL0_9PSED</name>
<feature type="transmembrane region" description="Helical" evidence="8">
    <location>
        <begin position="122"/>
        <end position="141"/>
    </location>
</feature>
<feature type="transmembrane region" description="Helical" evidence="8">
    <location>
        <begin position="89"/>
        <end position="110"/>
    </location>
</feature>
<evidence type="ECO:0000256" key="3">
    <source>
        <dbReference type="ARBA" id="ARBA00022448"/>
    </source>
</evidence>
<feature type="transmembrane region" description="Helical" evidence="8">
    <location>
        <begin position="161"/>
        <end position="183"/>
    </location>
</feature>
<keyword evidence="7 8" id="KW-0472">Membrane</keyword>
<evidence type="ECO:0000256" key="5">
    <source>
        <dbReference type="ARBA" id="ARBA00022692"/>
    </source>
</evidence>
<keyword evidence="5 8" id="KW-0812">Transmembrane</keyword>
<keyword evidence="6 8" id="KW-1133">Transmembrane helix</keyword>
<keyword evidence="10" id="KW-1185">Reference proteome</keyword>
<evidence type="ECO:0000256" key="1">
    <source>
        <dbReference type="ARBA" id="ARBA00004651"/>
    </source>
</evidence>
<organism evidence="9 10">
    <name type="scientific">Pseudomonas cuatrocienegasensis</name>
    <dbReference type="NCBI Taxonomy" id="543360"/>
    <lineage>
        <taxon>Bacteria</taxon>
        <taxon>Pseudomonadati</taxon>
        <taxon>Pseudomonadota</taxon>
        <taxon>Gammaproteobacteria</taxon>
        <taxon>Pseudomonadales</taxon>
        <taxon>Pseudomonadaceae</taxon>
        <taxon>Pseudomonas</taxon>
    </lineage>
</organism>